<reference evidence="1 2" key="1">
    <citation type="submission" date="2020-07" db="EMBL/GenBank/DDBJ databases">
        <title>Sequencing the genomes of 1000 actinobacteria strains.</title>
        <authorList>
            <person name="Klenk H.-P."/>
        </authorList>
    </citation>
    <scope>NUCLEOTIDE SEQUENCE [LARGE SCALE GENOMIC DNA]</scope>
    <source>
        <strain evidence="1 2">DSM 22083</strain>
    </source>
</reference>
<dbReference type="SUPFAM" id="SSF53756">
    <property type="entry name" value="UDP-Glycosyltransferase/glycogen phosphorylase"/>
    <property type="match status" value="1"/>
</dbReference>
<evidence type="ECO:0000313" key="1">
    <source>
        <dbReference type="EMBL" id="NYE69950.1"/>
    </source>
</evidence>
<name>A0A7Y9I466_9ACTN</name>
<gene>
    <name evidence="1" type="ORF">BKA15_001279</name>
</gene>
<keyword evidence="2" id="KW-1185">Reference proteome</keyword>
<comment type="caution">
    <text evidence="1">The sequence shown here is derived from an EMBL/GenBank/DDBJ whole genome shotgun (WGS) entry which is preliminary data.</text>
</comment>
<dbReference type="Proteomes" id="UP000569914">
    <property type="component" value="Unassembled WGS sequence"/>
</dbReference>
<accession>A0A7Y9I466</accession>
<evidence type="ECO:0000313" key="2">
    <source>
        <dbReference type="Proteomes" id="UP000569914"/>
    </source>
</evidence>
<dbReference type="EMBL" id="JACCBU010000001">
    <property type="protein sequence ID" value="NYE69950.1"/>
    <property type="molecule type" value="Genomic_DNA"/>
</dbReference>
<protein>
    <submittedName>
        <fullName evidence="1">Uncharacterized protein</fullName>
    </submittedName>
</protein>
<organism evidence="1 2">
    <name type="scientific">Microlunatus parietis</name>
    <dbReference type="NCBI Taxonomy" id="682979"/>
    <lineage>
        <taxon>Bacteria</taxon>
        <taxon>Bacillati</taxon>
        <taxon>Actinomycetota</taxon>
        <taxon>Actinomycetes</taxon>
        <taxon>Propionibacteriales</taxon>
        <taxon>Propionibacteriaceae</taxon>
        <taxon>Microlunatus</taxon>
    </lineage>
</organism>
<dbReference type="AlphaFoldDB" id="A0A7Y9I466"/>
<dbReference type="RefSeq" id="WP_179749067.1">
    <property type="nucleotide sequence ID" value="NZ_JACCBU010000001.1"/>
</dbReference>
<proteinExistence type="predicted"/>
<sequence length="339" mass="37701">MAAPIKIVHLSGSALAGAPGMLARAQNQLYGYDAVHFRTGDHGHFRDLMSINTIPVRANALDAELVRRHISEADVIHVHNLVAPFALSWLAEVDGINERTLIYQVHSPTRERPIYRDLSDAVGLEWDARLAVSQIHPRLFPTMTPVPNCLHRDWLTPRLRSRPRFDGPVRVVFSPSTPSRSRWSSKSSPAFDAQLKQLGDNRRFELIKVTDVSPERLSATRSVADVSIDEVLTGGFHLVSYEGMAAGNVVVNGADELSLAAFAMGFRTNEPPPFLRTDLDGFAEQLGRLASDRRLLADWMDASHDYYWRIMSAERVVGIYDEIYRAGKAGHGERADAVA</sequence>